<evidence type="ECO:0000256" key="2">
    <source>
        <dbReference type="ARBA" id="ARBA00010875"/>
    </source>
</evidence>
<evidence type="ECO:0000256" key="4">
    <source>
        <dbReference type="ARBA" id="ARBA00022723"/>
    </source>
</evidence>
<keyword evidence="7" id="KW-0862">Zinc</keyword>
<dbReference type="Pfam" id="PF02130">
    <property type="entry name" value="YbeY"/>
    <property type="match status" value="1"/>
</dbReference>
<dbReference type="GO" id="GO:0004222">
    <property type="term" value="F:metalloendopeptidase activity"/>
    <property type="evidence" value="ECO:0007669"/>
    <property type="project" value="InterPro"/>
</dbReference>
<dbReference type="Gene3D" id="3.40.390.30">
    <property type="entry name" value="Metalloproteases ('zincins'), catalytic domain"/>
    <property type="match status" value="1"/>
</dbReference>
<comment type="cofactor">
    <cofactor evidence="1">
        <name>Zn(2+)</name>
        <dbReference type="ChEBI" id="CHEBI:29105"/>
    </cofactor>
</comment>
<dbReference type="InterPro" id="IPR023091">
    <property type="entry name" value="MetalPrtase_cat_dom_sf_prd"/>
</dbReference>
<organism evidence="8 9">
    <name type="scientific">Candidatus Blackburnbacteria bacterium RIFCSPHIGHO2_12_FULL_41_13b</name>
    <dbReference type="NCBI Taxonomy" id="1797517"/>
    <lineage>
        <taxon>Bacteria</taxon>
        <taxon>Candidatus Blackburniibacteriota</taxon>
    </lineage>
</organism>
<evidence type="ECO:0000256" key="5">
    <source>
        <dbReference type="ARBA" id="ARBA00022759"/>
    </source>
</evidence>
<keyword evidence="3" id="KW-0540">Nuclease</keyword>
<dbReference type="InterPro" id="IPR002036">
    <property type="entry name" value="YbeY"/>
</dbReference>
<proteinExistence type="inferred from homology"/>
<dbReference type="EMBL" id="MHCA01000034">
    <property type="protein sequence ID" value="OGY11597.1"/>
    <property type="molecule type" value="Genomic_DNA"/>
</dbReference>
<keyword evidence="5" id="KW-0255">Endonuclease</keyword>
<dbReference type="GO" id="GO:0046872">
    <property type="term" value="F:metal ion binding"/>
    <property type="evidence" value="ECO:0007669"/>
    <property type="project" value="UniProtKB-KW"/>
</dbReference>
<evidence type="ECO:0000256" key="3">
    <source>
        <dbReference type="ARBA" id="ARBA00022722"/>
    </source>
</evidence>
<dbReference type="STRING" id="1797517.A3F61_01735"/>
<dbReference type="Proteomes" id="UP000178272">
    <property type="component" value="Unassembled WGS sequence"/>
</dbReference>
<keyword evidence="4" id="KW-0479">Metal-binding</keyword>
<dbReference type="NCBIfam" id="TIGR00043">
    <property type="entry name" value="rRNA maturation RNase YbeY"/>
    <property type="match status" value="1"/>
</dbReference>
<protein>
    <submittedName>
        <fullName evidence="8">rRNA maturation RNase YbeY</fullName>
    </submittedName>
</protein>
<keyword evidence="6" id="KW-0378">Hydrolase</keyword>
<accession>A0A1G1V8G6</accession>
<comment type="similarity">
    <text evidence="2">Belongs to the endoribonuclease YbeY family.</text>
</comment>
<dbReference type="GO" id="GO:0006364">
    <property type="term" value="P:rRNA processing"/>
    <property type="evidence" value="ECO:0007669"/>
    <property type="project" value="InterPro"/>
</dbReference>
<evidence type="ECO:0000256" key="6">
    <source>
        <dbReference type="ARBA" id="ARBA00022801"/>
    </source>
</evidence>
<comment type="caution">
    <text evidence="8">The sequence shown here is derived from an EMBL/GenBank/DDBJ whole genome shotgun (WGS) entry which is preliminary data.</text>
</comment>
<evidence type="ECO:0000256" key="1">
    <source>
        <dbReference type="ARBA" id="ARBA00001947"/>
    </source>
</evidence>
<name>A0A1G1V8G6_9BACT</name>
<reference evidence="8 9" key="1">
    <citation type="journal article" date="2016" name="Nat. Commun.">
        <title>Thousands of microbial genomes shed light on interconnected biogeochemical processes in an aquifer system.</title>
        <authorList>
            <person name="Anantharaman K."/>
            <person name="Brown C.T."/>
            <person name="Hug L.A."/>
            <person name="Sharon I."/>
            <person name="Castelle C.J."/>
            <person name="Probst A.J."/>
            <person name="Thomas B.C."/>
            <person name="Singh A."/>
            <person name="Wilkins M.J."/>
            <person name="Karaoz U."/>
            <person name="Brodie E.L."/>
            <person name="Williams K.H."/>
            <person name="Hubbard S.S."/>
            <person name="Banfield J.F."/>
        </authorList>
    </citation>
    <scope>NUCLEOTIDE SEQUENCE [LARGE SCALE GENOMIC DNA]</scope>
</reference>
<evidence type="ECO:0000313" key="8">
    <source>
        <dbReference type="EMBL" id="OGY11597.1"/>
    </source>
</evidence>
<evidence type="ECO:0000313" key="9">
    <source>
        <dbReference type="Proteomes" id="UP000178272"/>
    </source>
</evidence>
<dbReference type="SUPFAM" id="SSF55486">
    <property type="entry name" value="Metalloproteases ('zincins'), catalytic domain"/>
    <property type="match status" value="1"/>
</dbReference>
<evidence type="ECO:0000256" key="7">
    <source>
        <dbReference type="ARBA" id="ARBA00022833"/>
    </source>
</evidence>
<dbReference type="GO" id="GO:0004519">
    <property type="term" value="F:endonuclease activity"/>
    <property type="evidence" value="ECO:0007669"/>
    <property type="project" value="UniProtKB-KW"/>
</dbReference>
<sequence length="128" mass="14380">MIRILITSQARYPTDIRELRERVKTTLTEQGVGQAEVSVALVGERKMRELAQKYLGESSKYPVHEVLSFPSSGDIAFPDPGELTQLGDIVICYPEARKIAIKRNRMMDDVIGELAQHATLHLLGIHHD</sequence>
<gene>
    <name evidence="8" type="ORF">A3F61_01735</name>
</gene>
<dbReference type="AlphaFoldDB" id="A0A1G1V8G6"/>